<accession>A0A0D2LV90</accession>
<dbReference type="OrthoDB" id="3227343at2759"/>
<dbReference type="Proteomes" id="UP000054270">
    <property type="component" value="Unassembled WGS sequence"/>
</dbReference>
<feature type="non-terminal residue" evidence="1">
    <location>
        <position position="74"/>
    </location>
</feature>
<organism evidence="1 2">
    <name type="scientific">Hypholoma sublateritium (strain FD-334 SS-4)</name>
    <dbReference type="NCBI Taxonomy" id="945553"/>
    <lineage>
        <taxon>Eukaryota</taxon>
        <taxon>Fungi</taxon>
        <taxon>Dikarya</taxon>
        <taxon>Basidiomycota</taxon>
        <taxon>Agaricomycotina</taxon>
        <taxon>Agaricomycetes</taxon>
        <taxon>Agaricomycetidae</taxon>
        <taxon>Agaricales</taxon>
        <taxon>Agaricineae</taxon>
        <taxon>Strophariaceae</taxon>
        <taxon>Hypholoma</taxon>
    </lineage>
</organism>
<dbReference type="STRING" id="945553.A0A0D2LV90"/>
<feature type="non-terminal residue" evidence="1">
    <location>
        <position position="1"/>
    </location>
</feature>
<dbReference type="OMA" id="KYIGPYH"/>
<evidence type="ECO:0000313" key="2">
    <source>
        <dbReference type="Proteomes" id="UP000054270"/>
    </source>
</evidence>
<protein>
    <submittedName>
        <fullName evidence="1">Uncharacterized protein</fullName>
    </submittedName>
</protein>
<name>A0A0D2LV90_HYPSF</name>
<reference evidence="2" key="1">
    <citation type="submission" date="2014-04" db="EMBL/GenBank/DDBJ databases">
        <title>Evolutionary Origins and Diversification of the Mycorrhizal Mutualists.</title>
        <authorList>
            <consortium name="DOE Joint Genome Institute"/>
            <consortium name="Mycorrhizal Genomics Consortium"/>
            <person name="Kohler A."/>
            <person name="Kuo A."/>
            <person name="Nagy L.G."/>
            <person name="Floudas D."/>
            <person name="Copeland A."/>
            <person name="Barry K.W."/>
            <person name="Cichocki N."/>
            <person name="Veneault-Fourrey C."/>
            <person name="LaButti K."/>
            <person name="Lindquist E.A."/>
            <person name="Lipzen A."/>
            <person name="Lundell T."/>
            <person name="Morin E."/>
            <person name="Murat C."/>
            <person name="Riley R."/>
            <person name="Ohm R."/>
            <person name="Sun H."/>
            <person name="Tunlid A."/>
            <person name="Henrissat B."/>
            <person name="Grigoriev I.V."/>
            <person name="Hibbett D.S."/>
            <person name="Martin F."/>
        </authorList>
    </citation>
    <scope>NUCLEOTIDE SEQUENCE [LARGE SCALE GENOMIC DNA]</scope>
    <source>
        <strain evidence="2">FD-334 SS-4</strain>
    </source>
</reference>
<evidence type="ECO:0000313" key="1">
    <source>
        <dbReference type="EMBL" id="KJA14723.1"/>
    </source>
</evidence>
<dbReference type="AlphaFoldDB" id="A0A0D2LV90"/>
<proteinExistence type="predicted"/>
<dbReference type="EMBL" id="KN817667">
    <property type="protein sequence ID" value="KJA14723.1"/>
    <property type="molecule type" value="Genomic_DNA"/>
</dbReference>
<sequence length="74" mass="8381">IRNFALQRKLAIISAHDSILAARVKQTKDANKHRRPAPFEEGDLVYLSTKNILFPAGLARILIPKFVGPYKILR</sequence>
<keyword evidence="2" id="KW-1185">Reference proteome</keyword>
<gene>
    <name evidence="1" type="ORF">HYPSUDRAFT_98007</name>
</gene>